<feature type="domain" description="EF-hand" evidence="1">
    <location>
        <begin position="111"/>
        <end position="146"/>
    </location>
</feature>
<dbReference type="Proteomes" id="UP000815677">
    <property type="component" value="Unassembled WGS sequence"/>
</dbReference>
<dbReference type="PROSITE" id="PS50222">
    <property type="entry name" value="EF_HAND_2"/>
    <property type="match status" value="1"/>
</dbReference>
<name>A0ABQ0LR99_MYCCL</name>
<gene>
    <name evidence="2" type="ORF">MCHLO_10549</name>
</gene>
<proteinExistence type="predicted"/>
<dbReference type="InterPro" id="IPR002048">
    <property type="entry name" value="EF_hand_dom"/>
</dbReference>
<evidence type="ECO:0000313" key="3">
    <source>
        <dbReference type="Proteomes" id="UP000815677"/>
    </source>
</evidence>
<accession>A0ABQ0LR99</accession>
<evidence type="ECO:0000259" key="1">
    <source>
        <dbReference type="PROSITE" id="PS50222"/>
    </source>
</evidence>
<dbReference type="EMBL" id="DF848417">
    <property type="protein sequence ID" value="GAT53610.1"/>
    <property type="molecule type" value="Genomic_DNA"/>
</dbReference>
<dbReference type="PROSITE" id="PS00018">
    <property type="entry name" value="EF_HAND_1"/>
    <property type="match status" value="1"/>
</dbReference>
<organism evidence="2 3">
    <name type="scientific">Mycena chlorophos</name>
    <name type="common">Agaric fungus</name>
    <name type="synonym">Agaricus chlorophos</name>
    <dbReference type="NCBI Taxonomy" id="658473"/>
    <lineage>
        <taxon>Eukaryota</taxon>
        <taxon>Fungi</taxon>
        <taxon>Dikarya</taxon>
        <taxon>Basidiomycota</taxon>
        <taxon>Agaricomycotina</taxon>
        <taxon>Agaricomycetes</taxon>
        <taxon>Agaricomycetidae</taxon>
        <taxon>Agaricales</taxon>
        <taxon>Marasmiineae</taxon>
        <taxon>Mycenaceae</taxon>
        <taxon>Mycena</taxon>
    </lineage>
</organism>
<keyword evidence="3" id="KW-1185">Reference proteome</keyword>
<dbReference type="InterPro" id="IPR018247">
    <property type="entry name" value="EF_Hand_1_Ca_BS"/>
</dbReference>
<feature type="non-terminal residue" evidence="2">
    <location>
        <position position="1"/>
    </location>
</feature>
<protein>
    <recommendedName>
        <fullName evidence="1">EF-hand domain-containing protein</fullName>
    </recommendedName>
</protein>
<evidence type="ECO:0000313" key="2">
    <source>
        <dbReference type="EMBL" id="GAT53610.1"/>
    </source>
</evidence>
<reference evidence="2" key="1">
    <citation type="submission" date="2014-09" db="EMBL/GenBank/DDBJ databases">
        <title>Genome sequence of the luminous mushroom Mycena chlorophos for searching fungal bioluminescence genes.</title>
        <authorList>
            <person name="Tanaka Y."/>
            <person name="Kasuga D."/>
            <person name="Oba Y."/>
            <person name="Hase S."/>
            <person name="Sato K."/>
            <person name="Oba Y."/>
            <person name="Sakakibara Y."/>
        </authorList>
    </citation>
    <scope>NUCLEOTIDE SEQUENCE</scope>
</reference>
<sequence length="583" mass="66507">SWKGSVEARPIIIALQDYFVQKYHQEDNEQLALILGNLKEGPTSTTPPHVVTGSDDGDRAPVVLDIPEKETLHATSSIQSDASGPSVMLAHALEAQDAKSQLEDRWAIDYITLTRVRDIIEAFDDDGSGWISIQEVNQFTASRPPDYSVIHWLAYWAAGFKVTCFWYADEIRILRGQMVALSTHVLLCNRARVNKYMQTYGQDLADFLSRGVISDWQENFEGEDDALMAHFETYIRDERLRLEQGIARFEWRIDAYNTLQAITGAGRIERYILPIYTILLERHLKLVQLACKQPLDDRELYDTQQSFEVLSEANRDPKMEFKHAYNGLFELAYVYLRVTDQADYGQLYAYEHPAISIPSESNEDTSILKYPSPDLGPPQHLYQKLDRDDEVPSTDFNGLWIGTYTYPDGGFLKDGLVTAHLYLLANDSNHFSGSGIDSVGNFEINGKLNTIKNNTNMKIFFKKQYTTEDIAWSYLGSIATDESGRMIAMNGHWGDVVEDEKAFTPEGEFTMDRTPAIVARHRPSAAEFEENPSKAYWKLLCGVVQEKTDQKLLNSQYCMKRQKNRELYIEAEMVISIQPTAYH</sequence>